<dbReference type="AlphaFoldDB" id="A0A024UK98"/>
<sequence length="123" mass="13964">MPGGEMFESKRARATSQDRAKMPRGAAATASRKAVLYTHDIVELRPLVDRADASGTRGRVSKTIIQPESMLPRMHGEEAHRWRLRLESVVEQKSCVVIQGNSRSPSARSFSCWNVRRMPFKRR</sequence>
<dbReference type="EMBL" id="KI913956">
    <property type="protein sequence ID" value="ETW06028.1"/>
    <property type="molecule type" value="Genomic_DNA"/>
</dbReference>
<protein>
    <submittedName>
        <fullName evidence="2">Uncharacterized protein</fullName>
    </submittedName>
</protein>
<gene>
    <name evidence="2" type="ORF">H310_03637</name>
</gene>
<feature type="region of interest" description="Disordered" evidence="1">
    <location>
        <begin position="1"/>
        <end position="29"/>
    </location>
</feature>
<name>A0A024UK98_9STRA</name>
<reference evidence="2" key="1">
    <citation type="submission" date="2013-12" db="EMBL/GenBank/DDBJ databases">
        <title>The Genome Sequence of Aphanomyces invadans NJM9701.</title>
        <authorList>
            <consortium name="The Broad Institute Genomics Platform"/>
            <person name="Russ C."/>
            <person name="Tyler B."/>
            <person name="van West P."/>
            <person name="Dieguez-Uribeondo J."/>
            <person name="Young S.K."/>
            <person name="Zeng Q."/>
            <person name="Gargeya S."/>
            <person name="Fitzgerald M."/>
            <person name="Abouelleil A."/>
            <person name="Alvarado L."/>
            <person name="Chapman S.B."/>
            <person name="Gainer-Dewar J."/>
            <person name="Goldberg J."/>
            <person name="Griggs A."/>
            <person name="Gujja S."/>
            <person name="Hansen M."/>
            <person name="Howarth C."/>
            <person name="Imamovic A."/>
            <person name="Ireland A."/>
            <person name="Larimer J."/>
            <person name="McCowan C."/>
            <person name="Murphy C."/>
            <person name="Pearson M."/>
            <person name="Poon T.W."/>
            <person name="Priest M."/>
            <person name="Roberts A."/>
            <person name="Saif S."/>
            <person name="Shea T."/>
            <person name="Sykes S."/>
            <person name="Wortman J."/>
            <person name="Nusbaum C."/>
            <person name="Birren B."/>
        </authorList>
    </citation>
    <scope>NUCLEOTIDE SEQUENCE [LARGE SCALE GENOMIC DNA]</scope>
    <source>
        <strain evidence="2">NJM9701</strain>
    </source>
</reference>
<accession>A0A024UK98</accession>
<feature type="compositionally biased region" description="Basic and acidic residues" evidence="1">
    <location>
        <begin position="7"/>
        <end position="21"/>
    </location>
</feature>
<evidence type="ECO:0000256" key="1">
    <source>
        <dbReference type="SAM" id="MobiDB-lite"/>
    </source>
</evidence>
<evidence type="ECO:0000313" key="2">
    <source>
        <dbReference type="EMBL" id="ETW06028.1"/>
    </source>
</evidence>
<proteinExistence type="predicted"/>
<dbReference type="GeneID" id="20080687"/>
<dbReference type="RefSeq" id="XP_008865805.1">
    <property type="nucleotide sequence ID" value="XM_008867583.1"/>
</dbReference>
<organism evidence="2">
    <name type="scientific">Aphanomyces invadans</name>
    <dbReference type="NCBI Taxonomy" id="157072"/>
    <lineage>
        <taxon>Eukaryota</taxon>
        <taxon>Sar</taxon>
        <taxon>Stramenopiles</taxon>
        <taxon>Oomycota</taxon>
        <taxon>Saprolegniomycetes</taxon>
        <taxon>Saprolegniales</taxon>
        <taxon>Verrucalvaceae</taxon>
        <taxon>Aphanomyces</taxon>
    </lineage>
</organism>
<dbReference type="VEuPathDB" id="FungiDB:H310_03637"/>